<feature type="domain" description="Heparan-alpha-glucosaminide N-acetyltransferase catalytic" evidence="2">
    <location>
        <begin position="30"/>
        <end position="211"/>
    </location>
</feature>
<evidence type="ECO:0000256" key="1">
    <source>
        <dbReference type="SAM" id="Phobius"/>
    </source>
</evidence>
<comment type="caution">
    <text evidence="3">The sequence shown here is derived from an EMBL/GenBank/DDBJ whole genome shotgun (WGS) entry which is preliminary data.</text>
</comment>
<keyword evidence="4" id="KW-1185">Reference proteome</keyword>
<feature type="transmembrane region" description="Helical" evidence="1">
    <location>
        <begin position="334"/>
        <end position="354"/>
    </location>
</feature>
<dbReference type="Pfam" id="PF07786">
    <property type="entry name" value="HGSNAT_cat"/>
    <property type="match status" value="1"/>
</dbReference>
<feature type="transmembrane region" description="Helical" evidence="1">
    <location>
        <begin position="222"/>
        <end position="246"/>
    </location>
</feature>
<evidence type="ECO:0000313" key="3">
    <source>
        <dbReference type="EMBL" id="PFG43820.1"/>
    </source>
</evidence>
<feature type="transmembrane region" description="Helical" evidence="1">
    <location>
        <begin position="191"/>
        <end position="210"/>
    </location>
</feature>
<feature type="transmembrane region" description="Helical" evidence="1">
    <location>
        <begin position="366"/>
        <end position="384"/>
    </location>
</feature>
<evidence type="ECO:0000259" key="2">
    <source>
        <dbReference type="Pfam" id="PF07786"/>
    </source>
</evidence>
<evidence type="ECO:0000313" key="4">
    <source>
        <dbReference type="Proteomes" id="UP000224130"/>
    </source>
</evidence>
<dbReference type="EMBL" id="PDJJ01000001">
    <property type="protein sequence ID" value="PFG43820.1"/>
    <property type="molecule type" value="Genomic_DNA"/>
</dbReference>
<gene>
    <name evidence="3" type="ORF">ATJ88_2533</name>
</gene>
<keyword evidence="1" id="KW-1133">Transmembrane helix</keyword>
<feature type="transmembrane region" description="Helical" evidence="1">
    <location>
        <begin position="302"/>
        <end position="322"/>
    </location>
</feature>
<dbReference type="InterPro" id="IPR012429">
    <property type="entry name" value="HGSNAT_cat"/>
</dbReference>
<name>A0A2A9EZZ1_9MICO</name>
<protein>
    <submittedName>
        <fullName evidence="3">Uncharacterized protein DUF1624</fullName>
    </submittedName>
</protein>
<keyword evidence="1" id="KW-0812">Transmembrane</keyword>
<feature type="transmembrane region" description="Helical" evidence="1">
    <location>
        <begin position="147"/>
        <end position="165"/>
    </location>
</feature>
<keyword evidence="1" id="KW-0472">Membrane</keyword>
<organism evidence="3 4">
    <name type="scientific">Isoptericola jiangsuensis</name>
    <dbReference type="NCBI Taxonomy" id="548579"/>
    <lineage>
        <taxon>Bacteria</taxon>
        <taxon>Bacillati</taxon>
        <taxon>Actinomycetota</taxon>
        <taxon>Actinomycetes</taxon>
        <taxon>Micrococcales</taxon>
        <taxon>Promicromonosporaceae</taxon>
        <taxon>Isoptericola</taxon>
    </lineage>
</organism>
<dbReference type="Proteomes" id="UP000224130">
    <property type="component" value="Unassembled WGS sequence"/>
</dbReference>
<dbReference type="AlphaFoldDB" id="A0A2A9EZZ1"/>
<feature type="transmembrane region" description="Helical" evidence="1">
    <location>
        <begin position="101"/>
        <end position="118"/>
    </location>
</feature>
<reference evidence="3 4" key="1">
    <citation type="submission" date="2017-10" db="EMBL/GenBank/DDBJ databases">
        <title>Sequencing the genomes of 1000 actinobacteria strains.</title>
        <authorList>
            <person name="Klenk H.-P."/>
        </authorList>
    </citation>
    <scope>NUCLEOTIDE SEQUENCE [LARGE SCALE GENOMIC DNA]</scope>
    <source>
        <strain evidence="3 4">DSM 21863</strain>
    </source>
</reference>
<proteinExistence type="predicted"/>
<accession>A0A2A9EZZ1</accession>
<feature type="transmembrane region" description="Helical" evidence="1">
    <location>
        <begin position="124"/>
        <end position="140"/>
    </location>
</feature>
<sequence>MSGHVLLTGRDVWHAAAMTLRDRLLGGPDRVVGLDVARGLAVLGMFAAHVGSTDGAASWLEIADGRSSVLFALVAGVSLAVVTGGPRPLAGDALVRSRTRLLVRAVMLLAVVALLDLLGTRVLLILGFYAAYFVLALPFLGWGPRRLAALAALVAVVGPPLAYWGPEVLARVELHLPDDGSGAVTDFVLTGHYPAVVWMAYVLAGMAVGRCDLTAARLPERLLVGGLAATAVGYAAAGMIVGSLVIDVPGDVIAGPPGQLPGDVLVDAQVDATTSVPGAVHAWSDPWPTPWYLAQAGPHDDTFFEVLGSGGFALAVLGACLFARGVGAWVLSPLAAAGSMALTVYSAQVVAIWHWDLVGSPTNGPLVVMVLVTLVGATAWRLTLGRGPLERLVGWVSDRAVSPPPTPVVRG</sequence>